<dbReference type="RefSeq" id="WP_148972212.1">
    <property type="nucleotide sequence ID" value="NZ_CP043314.1"/>
</dbReference>
<name>A0A5C0UH10_9PROT</name>
<reference evidence="3 4" key="1">
    <citation type="submission" date="2019-08" db="EMBL/GenBank/DDBJ databases">
        <title>Highly reduced genomes of protist endosymbionts show evolutionary convergence.</title>
        <authorList>
            <person name="George E."/>
            <person name="Husnik F."/>
            <person name="Tashyreva D."/>
            <person name="Prokopchuk G."/>
            <person name="Horak A."/>
            <person name="Kwong W.K."/>
            <person name="Lukes J."/>
            <person name="Keeling P.J."/>
        </authorList>
    </citation>
    <scope>NUCLEOTIDE SEQUENCE [LARGE SCALE GENOMIC DNA]</scope>
    <source>
        <strain evidence="3">1604HC</strain>
    </source>
</reference>
<evidence type="ECO:0000256" key="1">
    <source>
        <dbReference type="SAM" id="MobiDB-lite"/>
    </source>
</evidence>
<evidence type="ECO:0000313" key="3">
    <source>
        <dbReference type="EMBL" id="QEK39089.1"/>
    </source>
</evidence>
<feature type="region of interest" description="Disordered" evidence="1">
    <location>
        <begin position="31"/>
        <end position="72"/>
    </location>
</feature>
<feature type="compositionally biased region" description="Polar residues" evidence="1">
    <location>
        <begin position="46"/>
        <end position="60"/>
    </location>
</feature>
<dbReference type="EMBL" id="CP043314">
    <property type="protein sequence ID" value="QEK39089.1"/>
    <property type="molecule type" value="Genomic_DNA"/>
</dbReference>
<dbReference type="KEGG" id="nabu:FZC36_01400"/>
<sequence>MNIKQTLTYLILSGSMLVGAMNPIYEDSLNKGRQSVSQPEYEYPGSDQQPSLTRNLNPRNHTNKSRTSEAESDRVLERFAKMQVTELNSDQMYKNAQVANDLFFLRSTKNPAARIIVDAAKKDMDEQKIPQVDLTGFSHRTRILMIRELHLYSLNKYICLCKMFNIDPYNNNANWGLKFLIMNQDQSKCVVSLLLLPSVNQAGNAKVLEEGKYSDVFEKLKALQENKKLKKIIDGFYNARKTPEHHQRFKQDYGNYTGERYALDFLLDFEVSRRLLTSSIGVNGLITYEDKVGYDSNPIGVCISEILKFEPDDFWQVFMQTTNKNIIKAVNSPQKDTYKTSQNSGGNDNVYLSETNIFSGYKNKLRSNAAKKVLEKGLQSKLESATEIPAGSPEYYHQQLLEAFGGASESESDESDSNGDRVIFSRNYNELDYDAAMHMHQPKKYRKTTKS</sequence>
<dbReference type="AlphaFoldDB" id="A0A5C0UH10"/>
<protein>
    <submittedName>
        <fullName evidence="3">Uncharacterized protein</fullName>
    </submittedName>
</protein>
<evidence type="ECO:0000313" key="4">
    <source>
        <dbReference type="Proteomes" id="UP000324924"/>
    </source>
</evidence>
<keyword evidence="4" id="KW-1185">Reference proteome</keyword>
<gene>
    <name evidence="3" type="ORF">FZC36_01400</name>
</gene>
<evidence type="ECO:0000256" key="2">
    <source>
        <dbReference type="SAM" id="SignalP"/>
    </source>
</evidence>
<accession>A0A5C0UH10</accession>
<dbReference type="Proteomes" id="UP000324924">
    <property type="component" value="Chromosome"/>
</dbReference>
<keyword evidence="2" id="KW-0732">Signal</keyword>
<proteinExistence type="predicted"/>
<feature type="chain" id="PRO_5022874550" evidence="2">
    <location>
        <begin position="21"/>
        <end position="451"/>
    </location>
</feature>
<feature type="signal peptide" evidence="2">
    <location>
        <begin position="1"/>
        <end position="20"/>
    </location>
</feature>
<organism evidence="3 4">
    <name type="scientific">Candidatus Nesciobacter abundans</name>
    <dbReference type="NCBI Taxonomy" id="2601668"/>
    <lineage>
        <taxon>Bacteria</taxon>
        <taxon>Pseudomonadati</taxon>
        <taxon>Pseudomonadota</taxon>
        <taxon>Alphaproteobacteria</taxon>
        <taxon>Holosporales</taxon>
        <taxon>Holosporaceae</taxon>
        <taxon>Candidatus Nesciobacter</taxon>
    </lineage>
</organism>